<keyword evidence="4" id="KW-1185">Reference proteome</keyword>
<proteinExistence type="predicted"/>
<accession>A0A433TAC4</accession>
<feature type="compositionally biased region" description="Polar residues" evidence="1">
    <location>
        <begin position="109"/>
        <end position="127"/>
    </location>
</feature>
<dbReference type="EMBL" id="RQTK01000504">
    <property type="protein sequence ID" value="RUS78521.1"/>
    <property type="molecule type" value="Genomic_DNA"/>
</dbReference>
<comment type="caution">
    <text evidence="3">The sequence shown here is derived from an EMBL/GenBank/DDBJ whole genome shotgun (WGS) entry which is preliminary data.</text>
</comment>
<dbReference type="InterPro" id="IPR055313">
    <property type="entry name" value="Temptin-like"/>
</dbReference>
<evidence type="ECO:0000259" key="2">
    <source>
        <dbReference type="Pfam" id="PF24784"/>
    </source>
</evidence>
<evidence type="ECO:0000313" key="4">
    <source>
        <dbReference type="Proteomes" id="UP000271974"/>
    </source>
</evidence>
<reference evidence="3 4" key="1">
    <citation type="submission" date="2019-01" db="EMBL/GenBank/DDBJ databases">
        <title>A draft genome assembly of the solar-powered sea slug Elysia chlorotica.</title>
        <authorList>
            <person name="Cai H."/>
            <person name="Li Q."/>
            <person name="Fang X."/>
            <person name="Li J."/>
            <person name="Curtis N.E."/>
            <person name="Altenburger A."/>
            <person name="Shibata T."/>
            <person name="Feng M."/>
            <person name="Maeda T."/>
            <person name="Schwartz J.A."/>
            <person name="Shigenobu S."/>
            <person name="Lundholm N."/>
            <person name="Nishiyama T."/>
            <person name="Yang H."/>
            <person name="Hasebe M."/>
            <person name="Li S."/>
            <person name="Pierce S.K."/>
            <person name="Wang J."/>
        </authorList>
    </citation>
    <scope>NUCLEOTIDE SEQUENCE [LARGE SCALE GENOMIC DNA]</scope>
    <source>
        <strain evidence="3">EC2010</strain>
        <tissue evidence="3">Whole organism of an adult</tissue>
    </source>
</reference>
<dbReference type="Proteomes" id="UP000271974">
    <property type="component" value="Unassembled WGS sequence"/>
</dbReference>
<organism evidence="3 4">
    <name type="scientific">Elysia chlorotica</name>
    <name type="common">Eastern emerald elysia</name>
    <name type="synonym">Sea slug</name>
    <dbReference type="NCBI Taxonomy" id="188477"/>
    <lineage>
        <taxon>Eukaryota</taxon>
        <taxon>Metazoa</taxon>
        <taxon>Spiralia</taxon>
        <taxon>Lophotrochozoa</taxon>
        <taxon>Mollusca</taxon>
        <taxon>Gastropoda</taxon>
        <taxon>Heterobranchia</taxon>
        <taxon>Euthyneura</taxon>
        <taxon>Panpulmonata</taxon>
        <taxon>Sacoglossa</taxon>
        <taxon>Placobranchoidea</taxon>
        <taxon>Plakobranchidae</taxon>
        <taxon>Elysia</taxon>
    </lineage>
</organism>
<dbReference type="PANTHER" id="PTHR34737">
    <property type="entry name" value="EF-HAND DOMAIN-CONTAINING PROTEIN"/>
    <property type="match status" value="1"/>
</dbReference>
<protein>
    <recommendedName>
        <fullName evidence="2">Temptin Cys/Cys disulfide domain-containing protein</fullName>
    </recommendedName>
</protein>
<gene>
    <name evidence="3" type="ORF">EGW08_013699</name>
</gene>
<feature type="region of interest" description="Disordered" evidence="1">
    <location>
        <begin position="100"/>
        <end position="127"/>
    </location>
</feature>
<dbReference type="OrthoDB" id="129121at2759"/>
<evidence type="ECO:0000256" key="1">
    <source>
        <dbReference type="SAM" id="MobiDB-lite"/>
    </source>
</evidence>
<feature type="domain" description="Temptin Cys/Cys disulfide" evidence="2">
    <location>
        <begin position="82"/>
        <end position="128"/>
    </location>
</feature>
<dbReference type="InterPro" id="IPR057626">
    <property type="entry name" value="S-S_Temptin"/>
</dbReference>
<evidence type="ECO:0000313" key="3">
    <source>
        <dbReference type="EMBL" id="RUS78521.1"/>
    </source>
</evidence>
<dbReference type="PANTHER" id="PTHR34737:SF2">
    <property type="entry name" value="EF-HAND DOMAIN-CONTAINING PROTEIN"/>
    <property type="match status" value="1"/>
</dbReference>
<dbReference type="Pfam" id="PF24784">
    <property type="entry name" value="Temptin_C"/>
    <property type="match status" value="1"/>
</dbReference>
<name>A0A433TAC4_ELYCH</name>
<sequence length="154" mass="16935">MPRSSSNYRPYDKGRHSQIEDDSNLMMMMMMTMHPTAPSLLLSTAILLTVLAPLAVDSYPTNRDRIPNGYNVPDPCRPGRTAQWTSALCNADSDGDGIANGVELGDPSCTWTQGQTPQSTSGITHPGINNDNPGCLVPPWLWKLFLGWTVIFER</sequence>
<dbReference type="AlphaFoldDB" id="A0A433TAC4"/>